<gene>
    <name evidence="2" type="ORF">EV195_102105</name>
</gene>
<evidence type="ECO:0000313" key="2">
    <source>
        <dbReference type="EMBL" id="TCP26764.1"/>
    </source>
</evidence>
<keyword evidence="1" id="KW-0812">Transmembrane</keyword>
<keyword evidence="1" id="KW-1133">Transmembrane helix</keyword>
<keyword evidence="3" id="KW-1185">Reference proteome</keyword>
<name>A0A4R2NYP6_9FLAO</name>
<evidence type="ECO:0000313" key="3">
    <source>
        <dbReference type="Proteomes" id="UP000294564"/>
    </source>
</evidence>
<protein>
    <submittedName>
        <fullName evidence="2">Uncharacterized protein</fullName>
    </submittedName>
</protein>
<accession>A0A4R2NYP6</accession>
<keyword evidence="1" id="KW-0472">Membrane</keyword>
<dbReference type="Proteomes" id="UP000294564">
    <property type="component" value="Unassembled WGS sequence"/>
</dbReference>
<reference evidence="2 3" key="1">
    <citation type="submission" date="2019-03" db="EMBL/GenBank/DDBJ databases">
        <title>Genomic Encyclopedia of Type Strains, Phase IV (KMG-IV): sequencing the most valuable type-strain genomes for metagenomic binning, comparative biology and taxonomic classification.</title>
        <authorList>
            <person name="Goeker M."/>
        </authorList>
    </citation>
    <scope>NUCLEOTIDE SEQUENCE [LARGE SCALE GENOMIC DNA]</scope>
    <source>
        <strain evidence="2 3">DSM 14836</strain>
    </source>
</reference>
<organism evidence="2 3">
    <name type="scientific">Tenacibaculum skagerrakense</name>
    <dbReference type="NCBI Taxonomy" id="186571"/>
    <lineage>
        <taxon>Bacteria</taxon>
        <taxon>Pseudomonadati</taxon>
        <taxon>Bacteroidota</taxon>
        <taxon>Flavobacteriia</taxon>
        <taxon>Flavobacteriales</taxon>
        <taxon>Flavobacteriaceae</taxon>
        <taxon>Tenacibaculum</taxon>
    </lineage>
</organism>
<dbReference type="AlphaFoldDB" id="A0A4R2NYP6"/>
<feature type="transmembrane region" description="Helical" evidence="1">
    <location>
        <begin position="5"/>
        <end position="24"/>
    </location>
</feature>
<proteinExistence type="predicted"/>
<dbReference type="EMBL" id="SLXM01000002">
    <property type="protein sequence ID" value="TCP26764.1"/>
    <property type="molecule type" value="Genomic_DNA"/>
</dbReference>
<sequence length="57" mass="6988">MNSYIIAICVVLYIFFHIWVIKLNKKNKKEKLPKSNLDKDYEFSIDKLFEDIFKKFK</sequence>
<evidence type="ECO:0000256" key="1">
    <source>
        <dbReference type="SAM" id="Phobius"/>
    </source>
</evidence>
<comment type="caution">
    <text evidence="2">The sequence shown here is derived from an EMBL/GenBank/DDBJ whole genome shotgun (WGS) entry which is preliminary data.</text>
</comment>